<dbReference type="AlphaFoldDB" id="A0A9I9DN68"/>
<feature type="region of interest" description="Disordered" evidence="1">
    <location>
        <begin position="19"/>
        <end position="44"/>
    </location>
</feature>
<feature type="compositionally biased region" description="Low complexity" evidence="1">
    <location>
        <begin position="25"/>
        <end position="36"/>
    </location>
</feature>
<reference evidence="2" key="1">
    <citation type="submission" date="2023-03" db="UniProtKB">
        <authorList>
            <consortium name="EnsemblPlants"/>
        </authorList>
    </citation>
    <scope>IDENTIFICATION</scope>
</reference>
<evidence type="ECO:0000256" key="1">
    <source>
        <dbReference type="SAM" id="MobiDB-lite"/>
    </source>
</evidence>
<dbReference type="Gramene" id="MELO3C021105.2.1">
    <property type="protein sequence ID" value="MELO3C021105.2.1"/>
    <property type="gene ID" value="MELO3C021105.2"/>
</dbReference>
<dbReference type="EnsemblPlants" id="MELO3C021105.2.1">
    <property type="protein sequence ID" value="MELO3C021105.2.1"/>
    <property type="gene ID" value="MELO3C021105.2"/>
</dbReference>
<organism evidence="2">
    <name type="scientific">Cucumis melo</name>
    <name type="common">Muskmelon</name>
    <dbReference type="NCBI Taxonomy" id="3656"/>
    <lineage>
        <taxon>Eukaryota</taxon>
        <taxon>Viridiplantae</taxon>
        <taxon>Streptophyta</taxon>
        <taxon>Embryophyta</taxon>
        <taxon>Tracheophyta</taxon>
        <taxon>Spermatophyta</taxon>
        <taxon>Magnoliopsida</taxon>
        <taxon>eudicotyledons</taxon>
        <taxon>Gunneridae</taxon>
        <taxon>Pentapetalae</taxon>
        <taxon>rosids</taxon>
        <taxon>fabids</taxon>
        <taxon>Cucurbitales</taxon>
        <taxon>Cucurbitaceae</taxon>
        <taxon>Benincaseae</taxon>
        <taxon>Cucumis</taxon>
    </lineage>
</organism>
<accession>A0A9I9DN68</accession>
<protein>
    <submittedName>
        <fullName evidence="2">Uncharacterized protein</fullName>
    </submittedName>
</protein>
<sequence>MRARSETFVNVGSNVPNNLDVVSLGRSSEGRNGSSGSKRKRGREHYKMVDVIRNAMQFENDQLKAIVDWHKDQKHAMEVELHVKVVKQLQDIPELHS</sequence>
<proteinExistence type="predicted"/>
<name>A0A9I9DN68_CUCME</name>
<evidence type="ECO:0000313" key="2">
    <source>
        <dbReference type="EnsemblPlants" id="MELO3C021105.2.1"/>
    </source>
</evidence>